<accession>A0A9X0UFS8</accession>
<name>A0A9X0UFS8_9PROT</name>
<proteinExistence type="predicted"/>
<dbReference type="Proteomes" id="UP000600101">
    <property type="component" value="Unassembled WGS sequence"/>
</dbReference>
<dbReference type="Pfam" id="PF12244">
    <property type="entry name" value="DUF3606"/>
    <property type="match status" value="1"/>
</dbReference>
<protein>
    <submittedName>
        <fullName evidence="1">DUF3606 domain-containing protein</fullName>
    </submittedName>
</protein>
<dbReference type="RefSeq" id="WP_186773839.1">
    <property type="nucleotide sequence ID" value="NZ_JACOMF010000119.1"/>
</dbReference>
<comment type="caution">
    <text evidence="1">The sequence shown here is derived from an EMBL/GenBank/DDBJ whole genome shotgun (WGS) entry which is preliminary data.</text>
</comment>
<evidence type="ECO:0000313" key="2">
    <source>
        <dbReference type="Proteomes" id="UP000600101"/>
    </source>
</evidence>
<dbReference type="EMBL" id="JACOMF010000119">
    <property type="protein sequence ID" value="MBC4019107.1"/>
    <property type="molecule type" value="Genomic_DNA"/>
</dbReference>
<sequence length="60" mass="6499">MGVEPRKPTSWERAHVDVSKPAEVVGWCNKWRVTPEQLRAAVAEVGTSAVSIARVLGKTG</sequence>
<gene>
    <name evidence="1" type="ORF">H7965_28120</name>
</gene>
<dbReference type="InterPro" id="IPR022037">
    <property type="entry name" value="DUF3606"/>
</dbReference>
<dbReference type="AlphaFoldDB" id="A0A9X0UFS8"/>
<organism evidence="1 2">
    <name type="scientific">Siccirubricoccus deserti</name>
    <dbReference type="NCBI Taxonomy" id="2013562"/>
    <lineage>
        <taxon>Bacteria</taxon>
        <taxon>Pseudomonadati</taxon>
        <taxon>Pseudomonadota</taxon>
        <taxon>Alphaproteobacteria</taxon>
        <taxon>Acetobacterales</taxon>
        <taxon>Roseomonadaceae</taxon>
        <taxon>Siccirubricoccus</taxon>
    </lineage>
</organism>
<evidence type="ECO:0000313" key="1">
    <source>
        <dbReference type="EMBL" id="MBC4019107.1"/>
    </source>
</evidence>
<keyword evidence="2" id="KW-1185">Reference proteome</keyword>
<reference evidence="1" key="1">
    <citation type="submission" date="2020-08" db="EMBL/GenBank/DDBJ databases">
        <authorList>
            <person name="Hu Y."/>
            <person name="Nguyen S.V."/>
            <person name="Li F."/>
            <person name="Fanning S."/>
        </authorList>
    </citation>
    <scope>NUCLEOTIDE SEQUENCE</scope>
    <source>
        <strain evidence="1">SYSU D8009</strain>
    </source>
</reference>